<protein>
    <submittedName>
        <fullName evidence="2">Uncharacterized protein</fullName>
    </submittedName>
</protein>
<organism evidence="2 3">
    <name type="scientific">Deinococcus peraridilitoris (strain DSM 19664 / LMG 22246 / CIP 109416 / KR-200)</name>
    <dbReference type="NCBI Taxonomy" id="937777"/>
    <lineage>
        <taxon>Bacteria</taxon>
        <taxon>Thermotogati</taxon>
        <taxon>Deinococcota</taxon>
        <taxon>Deinococci</taxon>
        <taxon>Deinococcales</taxon>
        <taxon>Deinococcaceae</taxon>
        <taxon>Deinococcus</taxon>
    </lineage>
</organism>
<evidence type="ECO:0000256" key="1">
    <source>
        <dbReference type="SAM" id="SignalP"/>
    </source>
</evidence>
<dbReference type="PATRIC" id="fig|937777.3.peg.1831"/>
<dbReference type="OrthoDB" id="9181599at2"/>
<reference evidence="3" key="1">
    <citation type="submission" date="2012-03" db="EMBL/GenBank/DDBJ databases">
        <title>Complete sequence of chromosome of Deinococcus peraridilitoris DSM 19664.</title>
        <authorList>
            <person name="Lucas S."/>
            <person name="Copeland A."/>
            <person name="Lapidus A."/>
            <person name="Glavina del Rio T."/>
            <person name="Dalin E."/>
            <person name="Tice H."/>
            <person name="Bruce D."/>
            <person name="Goodwin L."/>
            <person name="Pitluck S."/>
            <person name="Peters L."/>
            <person name="Mikhailova N."/>
            <person name="Lu M."/>
            <person name="Kyrpides N."/>
            <person name="Mavromatis K."/>
            <person name="Ivanova N."/>
            <person name="Brettin T."/>
            <person name="Detter J.C."/>
            <person name="Han C."/>
            <person name="Larimer F."/>
            <person name="Land M."/>
            <person name="Hauser L."/>
            <person name="Markowitz V."/>
            <person name="Cheng J.-F."/>
            <person name="Hugenholtz P."/>
            <person name="Woyke T."/>
            <person name="Wu D."/>
            <person name="Pukall R."/>
            <person name="Steenblock K."/>
            <person name="Brambilla E."/>
            <person name="Klenk H.-P."/>
            <person name="Eisen J.A."/>
        </authorList>
    </citation>
    <scope>NUCLEOTIDE SEQUENCE [LARGE SCALE GENOMIC DNA]</scope>
    <source>
        <strain evidence="3">DSM 19664 / LMG 22246 / CIP 109416 / KR-200</strain>
    </source>
</reference>
<keyword evidence="3" id="KW-1185">Reference proteome</keyword>
<evidence type="ECO:0000313" key="3">
    <source>
        <dbReference type="Proteomes" id="UP000010467"/>
    </source>
</evidence>
<dbReference type="EMBL" id="CP003382">
    <property type="protein sequence ID" value="AFZ67346.1"/>
    <property type="molecule type" value="Genomic_DNA"/>
</dbReference>
<dbReference type="STRING" id="937777.Deipe_1830"/>
<dbReference type="HOGENOM" id="CLU_2232172_0_0_0"/>
<feature type="signal peptide" evidence="1">
    <location>
        <begin position="1"/>
        <end position="18"/>
    </location>
</feature>
<keyword evidence="1" id="KW-0732">Signal</keyword>
<feature type="chain" id="PRO_5003939057" evidence="1">
    <location>
        <begin position="19"/>
        <end position="105"/>
    </location>
</feature>
<dbReference type="Proteomes" id="UP000010467">
    <property type="component" value="Chromosome"/>
</dbReference>
<name>L0A0H3_DEIPD</name>
<dbReference type="KEGG" id="dpd:Deipe_1830"/>
<proteinExistence type="predicted"/>
<dbReference type="AlphaFoldDB" id="L0A0H3"/>
<dbReference type="RefSeq" id="WP_015235651.1">
    <property type="nucleotide sequence ID" value="NC_019793.1"/>
</dbReference>
<sequence length="105" mass="11482">MNRTLTAMTFALCTVASAAPSSAPPRWEYGVLLFDARGTYQWALEKRAVDAASPKELLEKLGGKATPGVYLLSGVMNVLGAQGWELVSSTRSDLGQQFFFKRPRK</sequence>
<accession>L0A0H3</accession>
<gene>
    <name evidence="2" type="ordered locus">Deipe_1830</name>
</gene>
<evidence type="ECO:0000313" key="2">
    <source>
        <dbReference type="EMBL" id="AFZ67346.1"/>
    </source>
</evidence>